<sequence>MANTQDRTDRSKSCEISNPACQKTGAKAERNPLMDGKDKCFVSSKIKIKSTKSITEAERG</sequence>
<dbReference type="EMBL" id="VSRR010018026">
    <property type="protein sequence ID" value="MPC60911.1"/>
    <property type="molecule type" value="Genomic_DNA"/>
</dbReference>
<evidence type="ECO:0000313" key="1">
    <source>
        <dbReference type="EMBL" id="MPC60911.1"/>
    </source>
</evidence>
<comment type="caution">
    <text evidence="1">The sequence shown here is derived from an EMBL/GenBank/DDBJ whole genome shotgun (WGS) entry which is preliminary data.</text>
</comment>
<organism evidence="1 2">
    <name type="scientific">Portunus trituberculatus</name>
    <name type="common">Swimming crab</name>
    <name type="synonym">Neptunus trituberculatus</name>
    <dbReference type="NCBI Taxonomy" id="210409"/>
    <lineage>
        <taxon>Eukaryota</taxon>
        <taxon>Metazoa</taxon>
        <taxon>Ecdysozoa</taxon>
        <taxon>Arthropoda</taxon>
        <taxon>Crustacea</taxon>
        <taxon>Multicrustacea</taxon>
        <taxon>Malacostraca</taxon>
        <taxon>Eumalacostraca</taxon>
        <taxon>Eucarida</taxon>
        <taxon>Decapoda</taxon>
        <taxon>Pleocyemata</taxon>
        <taxon>Brachyura</taxon>
        <taxon>Eubrachyura</taxon>
        <taxon>Portunoidea</taxon>
        <taxon>Portunidae</taxon>
        <taxon>Portuninae</taxon>
        <taxon>Portunus</taxon>
    </lineage>
</organism>
<gene>
    <name evidence="1" type="ORF">E2C01_054971</name>
</gene>
<keyword evidence="2" id="KW-1185">Reference proteome</keyword>
<accession>A0A5B7GL78</accession>
<name>A0A5B7GL78_PORTR</name>
<evidence type="ECO:0000313" key="2">
    <source>
        <dbReference type="Proteomes" id="UP000324222"/>
    </source>
</evidence>
<reference evidence="1 2" key="1">
    <citation type="submission" date="2019-05" db="EMBL/GenBank/DDBJ databases">
        <title>Another draft genome of Portunus trituberculatus and its Hox gene families provides insights of decapod evolution.</title>
        <authorList>
            <person name="Jeong J.-H."/>
            <person name="Song I."/>
            <person name="Kim S."/>
            <person name="Choi T."/>
            <person name="Kim D."/>
            <person name="Ryu S."/>
            <person name="Kim W."/>
        </authorList>
    </citation>
    <scope>NUCLEOTIDE SEQUENCE [LARGE SCALE GENOMIC DNA]</scope>
    <source>
        <tissue evidence="1">Muscle</tissue>
    </source>
</reference>
<protein>
    <submittedName>
        <fullName evidence="1">Uncharacterized protein</fullName>
    </submittedName>
</protein>
<proteinExistence type="predicted"/>
<dbReference type="Proteomes" id="UP000324222">
    <property type="component" value="Unassembled WGS sequence"/>
</dbReference>
<dbReference type="AlphaFoldDB" id="A0A5B7GL78"/>